<evidence type="ECO:0000313" key="1">
    <source>
        <dbReference type="EMBL" id="BDG59919.1"/>
    </source>
</evidence>
<reference evidence="1" key="1">
    <citation type="submission" date="2022-03" db="EMBL/GenBank/DDBJ databases">
        <title>Complete genome sequence of Caldinitratiruptor microaerophilus.</title>
        <authorList>
            <person name="Mukaiyama R."/>
            <person name="Nishiyama T."/>
            <person name="Ueda K."/>
        </authorList>
    </citation>
    <scope>NUCLEOTIDE SEQUENCE</scope>
    <source>
        <strain evidence="1">JCM 16183</strain>
    </source>
</reference>
<keyword evidence="2" id="KW-1185">Reference proteome</keyword>
<gene>
    <name evidence="1" type="ORF">caldi_10090</name>
</gene>
<name>A0AA35CK17_9FIRM</name>
<organism evidence="1 2">
    <name type="scientific">Caldinitratiruptor microaerophilus</name>
    <dbReference type="NCBI Taxonomy" id="671077"/>
    <lineage>
        <taxon>Bacteria</taxon>
        <taxon>Bacillati</taxon>
        <taxon>Bacillota</taxon>
        <taxon>Clostridia</taxon>
        <taxon>Eubacteriales</taxon>
        <taxon>Symbiobacteriaceae</taxon>
        <taxon>Caldinitratiruptor</taxon>
    </lineage>
</organism>
<dbReference type="EMBL" id="AP025628">
    <property type="protein sequence ID" value="BDG59919.1"/>
    <property type="molecule type" value="Genomic_DNA"/>
</dbReference>
<protein>
    <submittedName>
        <fullName evidence="1">Uncharacterized protein</fullName>
    </submittedName>
</protein>
<dbReference type="KEGG" id="cmic:caldi_10090"/>
<proteinExistence type="predicted"/>
<sequence length="91" mass="9536">MVQAQIKPGNVLYAFRPGQQAPAGALLADEARGGDLTARGAKGKPARFQAVGNGLWRGPGGLWRLEVAPDEPDDETLAAWTALANSRPSGR</sequence>
<dbReference type="Proteomes" id="UP001163687">
    <property type="component" value="Chromosome"/>
</dbReference>
<dbReference type="RefSeq" id="WP_264843998.1">
    <property type="nucleotide sequence ID" value="NZ_AP025628.1"/>
</dbReference>
<accession>A0AA35CK17</accession>
<evidence type="ECO:0000313" key="2">
    <source>
        <dbReference type="Proteomes" id="UP001163687"/>
    </source>
</evidence>
<dbReference type="AlphaFoldDB" id="A0AA35CK17"/>